<evidence type="ECO:0000259" key="5">
    <source>
        <dbReference type="Pfam" id="PF07967"/>
    </source>
</evidence>
<sequence>MDPHNTRVRITSLLSSIADSAKEHAESKDDDKATCRPHNKDDFAARVDTFKVTTWFNKPSELSSLQCARFGWTNSKEDTLTCVTCRSILNCRIDNSLSATSVQSLVAKFADNLKTGHKTWCPWRTNYCRVEMAHPPVEDKPTEQHLINDRLRSLVRLHNLPPTRIHQSVFNDLKRLHTALNLGDAFAPVDGAAAMKVAHLLLALTGWSSDQQPNRMVRTLKCGLCQRACAVWNFDHVVDGGVFPTNCHGDGGGGGGGGGGGDGDASGDGDDAAVEAVAATSTATTTTADGSGGGALVVYEGGFEDDTAAAQGRVTAAAKQFANRWAVPAVTPHHAATVPASTEKQQKCEKQQEREKQQEHQQLQGESGLRYGRKAMQTSSSILEARRRAAMGLDTAGPRFGAATSSVGQFLFGLNFKFNPNAAHVAKAETAKRSQADARTAANSSSSTTTSMEGDAVEPAAKKAKQPHLSQQQQQVRQRSVGGKALHWGDFNPVTSHRPCCVWANPERAAQVLSVLLNSDKNASTTTSRMGSATTTPLKQPHASFAQSPAATPSPAQQAATTPREHQPQQDRQQRQQQAEEGEHTRDESADEDHHHHQQQQQQQQTRLEKAKAAVEATQQRRKPATMTADAWIWIIAVIVIVFLLFLMVFNLLAFDELRNDHKNPVDVSASINPWVLPEYAAHTALTVVFLFTGKWVCFGMNAILVAYHAHRCV</sequence>
<dbReference type="InterPro" id="IPR012935">
    <property type="entry name" value="NuBaID_N"/>
</dbReference>
<dbReference type="eggNOG" id="KOG2729">
    <property type="taxonomic scope" value="Eukaryota"/>
</dbReference>
<feature type="compositionally biased region" description="Low complexity" evidence="3">
    <location>
        <begin position="524"/>
        <end position="536"/>
    </location>
</feature>
<dbReference type="AlphaFoldDB" id="F2U567"/>
<feature type="domain" description="C3HC-type" evidence="5">
    <location>
        <begin position="37"/>
        <end position="160"/>
    </location>
</feature>
<dbReference type="RefSeq" id="XP_004996019.1">
    <property type="nucleotide sequence ID" value="XM_004995962.1"/>
</dbReference>
<dbReference type="KEGG" id="sre:PTSG_03433"/>
<evidence type="ECO:0000256" key="4">
    <source>
        <dbReference type="SAM" id="Phobius"/>
    </source>
</evidence>
<dbReference type="Pfam" id="PF07967">
    <property type="entry name" value="zf-C3HC"/>
    <property type="match status" value="1"/>
</dbReference>
<dbReference type="OrthoDB" id="2100628at2759"/>
<feature type="compositionally biased region" description="Low complexity" evidence="3">
    <location>
        <begin position="543"/>
        <end position="562"/>
    </location>
</feature>
<evidence type="ECO:0000313" key="7">
    <source>
        <dbReference type="Proteomes" id="UP000007799"/>
    </source>
</evidence>
<feature type="region of interest" description="Disordered" evidence="3">
    <location>
        <begin position="523"/>
        <end position="619"/>
    </location>
</feature>
<keyword evidence="7" id="KW-1185">Reference proteome</keyword>
<proteinExistence type="predicted"/>
<feature type="compositionally biased region" description="Low complexity" evidence="3">
    <location>
        <begin position="470"/>
        <end position="483"/>
    </location>
</feature>
<feature type="compositionally biased region" description="Basic and acidic residues" evidence="3">
    <location>
        <begin position="581"/>
        <end position="595"/>
    </location>
</feature>
<feature type="region of interest" description="Disordered" evidence="3">
    <location>
        <begin position="335"/>
        <end position="377"/>
    </location>
</feature>
<keyword evidence="2" id="KW-0539">Nucleus</keyword>
<evidence type="ECO:0000256" key="1">
    <source>
        <dbReference type="ARBA" id="ARBA00004123"/>
    </source>
</evidence>
<keyword evidence="4" id="KW-0812">Transmembrane</keyword>
<name>F2U567_SALR5</name>
<gene>
    <name evidence="6" type="ORF">PTSG_03433</name>
</gene>
<dbReference type="PANTHER" id="PTHR15835">
    <property type="entry name" value="NUCLEAR-INTERACTING PARTNER OF ALK"/>
    <property type="match status" value="1"/>
</dbReference>
<dbReference type="InterPro" id="IPR003377">
    <property type="entry name" value="Cornichon"/>
</dbReference>
<dbReference type="SMART" id="SM01398">
    <property type="entry name" value="Cornichon"/>
    <property type="match status" value="1"/>
</dbReference>
<feature type="region of interest" description="Disordered" evidence="3">
    <location>
        <begin position="429"/>
        <end position="490"/>
    </location>
</feature>
<keyword evidence="4" id="KW-1133">Transmembrane helix</keyword>
<evidence type="ECO:0000256" key="2">
    <source>
        <dbReference type="ARBA" id="ARBA00023242"/>
    </source>
</evidence>
<feature type="transmembrane region" description="Helical" evidence="4">
    <location>
        <begin position="631"/>
        <end position="655"/>
    </location>
</feature>
<dbReference type="GO" id="GO:0005634">
    <property type="term" value="C:nucleus"/>
    <property type="evidence" value="ECO:0007669"/>
    <property type="project" value="UniProtKB-SubCell"/>
</dbReference>
<accession>F2U567</accession>
<evidence type="ECO:0000256" key="3">
    <source>
        <dbReference type="SAM" id="MobiDB-lite"/>
    </source>
</evidence>
<evidence type="ECO:0000313" key="6">
    <source>
        <dbReference type="EMBL" id="EGD82783.1"/>
    </source>
</evidence>
<keyword evidence="4" id="KW-0472">Membrane</keyword>
<dbReference type="GO" id="GO:0016192">
    <property type="term" value="P:vesicle-mediated transport"/>
    <property type="evidence" value="ECO:0007669"/>
    <property type="project" value="InterPro"/>
</dbReference>
<protein>
    <recommendedName>
        <fullName evidence="5">C3HC-type domain-containing protein</fullName>
    </recommendedName>
</protein>
<reference evidence="6" key="1">
    <citation type="submission" date="2009-08" db="EMBL/GenBank/DDBJ databases">
        <title>Annotation of Salpingoeca rosetta.</title>
        <authorList>
            <consortium name="The Broad Institute Genome Sequencing Platform"/>
            <person name="Russ C."/>
            <person name="Cuomo C."/>
            <person name="Burger G."/>
            <person name="Gray M.W."/>
            <person name="Holland P.W.H."/>
            <person name="King N."/>
            <person name="Lang F.B.F."/>
            <person name="Roger A.J."/>
            <person name="Ruiz-Trillo I."/>
            <person name="Young S.K."/>
            <person name="Zeng Q."/>
            <person name="Gargeya S."/>
            <person name="Alvarado L."/>
            <person name="Berlin A."/>
            <person name="Chapman S.B."/>
            <person name="Chen Z."/>
            <person name="Freedman E."/>
            <person name="Gellesch M."/>
            <person name="Goldberg J."/>
            <person name="Griggs A."/>
            <person name="Gujja S."/>
            <person name="Heilman E."/>
            <person name="Heiman D."/>
            <person name="Howarth C."/>
            <person name="Mehta T."/>
            <person name="Neiman D."/>
            <person name="Pearson M."/>
            <person name="Roberts A."/>
            <person name="Saif S."/>
            <person name="Shea T."/>
            <person name="Shenoy N."/>
            <person name="Sisk P."/>
            <person name="Stolte C."/>
            <person name="Sykes S."/>
            <person name="White J."/>
            <person name="Yandava C."/>
            <person name="Haas B."/>
            <person name="Nusbaum C."/>
            <person name="Birren B."/>
        </authorList>
    </citation>
    <scope>NUCLEOTIDE SEQUENCE [LARGE SCALE GENOMIC DNA]</scope>
    <source>
        <strain evidence="6">ATCC 50818</strain>
    </source>
</reference>
<dbReference type="eggNOG" id="KOG4765">
    <property type="taxonomic scope" value="Eukaryota"/>
</dbReference>
<dbReference type="PANTHER" id="PTHR15835:SF6">
    <property type="entry name" value="ZINC FINGER C3HC-TYPE PROTEIN 1"/>
    <property type="match status" value="1"/>
</dbReference>
<organism evidence="7">
    <name type="scientific">Salpingoeca rosetta (strain ATCC 50818 / BSB-021)</name>
    <dbReference type="NCBI Taxonomy" id="946362"/>
    <lineage>
        <taxon>Eukaryota</taxon>
        <taxon>Choanoflagellata</taxon>
        <taxon>Craspedida</taxon>
        <taxon>Salpingoecidae</taxon>
        <taxon>Salpingoeca</taxon>
    </lineage>
</organism>
<dbReference type="STRING" id="946362.F2U567"/>
<dbReference type="Proteomes" id="UP000007799">
    <property type="component" value="Unassembled WGS sequence"/>
</dbReference>
<dbReference type="EMBL" id="GL832961">
    <property type="protein sequence ID" value="EGD82783.1"/>
    <property type="molecule type" value="Genomic_DNA"/>
</dbReference>
<comment type="subcellular location">
    <subcellularLocation>
        <location evidence="1">Nucleus</location>
    </subcellularLocation>
</comment>
<feature type="compositionally biased region" description="Basic and acidic residues" evidence="3">
    <location>
        <begin position="563"/>
        <end position="574"/>
    </location>
</feature>
<dbReference type="Pfam" id="PF03311">
    <property type="entry name" value="Cornichon"/>
    <property type="match status" value="1"/>
</dbReference>
<dbReference type="GO" id="GO:0008270">
    <property type="term" value="F:zinc ion binding"/>
    <property type="evidence" value="ECO:0007669"/>
    <property type="project" value="InterPro"/>
</dbReference>
<feature type="compositionally biased region" description="Basic and acidic residues" evidence="3">
    <location>
        <begin position="344"/>
        <end position="359"/>
    </location>
</feature>
<dbReference type="GeneID" id="16076606"/>
<dbReference type="InParanoid" id="F2U567"/>